<keyword evidence="2" id="KW-1185">Reference proteome</keyword>
<organism evidence="1 2">
    <name type="scientific">Neisseria sicca ATCC 29256</name>
    <dbReference type="NCBI Taxonomy" id="547045"/>
    <lineage>
        <taxon>Bacteria</taxon>
        <taxon>Pseudomonadati</taxon>
        <taxon>Pseudomonadota</taxon>
        <taxon>Betaproteobacteria</taxon>
        <taxon>Neisseriales</taxon>
        <taxon>Neisseriaceae</taxon>
        <taxon>Neisseria</taxon>
    </lineage>
</organism>
<dbReference type="Proteomes" id="UP000005365">
    <property type="component" value="Unassembled WGS sequence"/>
</dbReference>
<protein>
    <submittedName>
        <fullName evidence="1">Uncharacterized protein</fullName>
    </submittedName>
</protein>
<accession>C6MA97</accession>
<evidence type="ECO:0000313" key="2">
    <source>
        <dbReference type="Proteomes" id="UP000005365"/>
    </source>
</evidence>
<dbReference type="AlphaFoldDB" id="C6MA97"/>
<evidence type="ECO:0000313" key="1">
    <source>
        <dbReference type="EMBL" id="EET42786.1"/>
    </source>
</evidence>
<reference evidence="1" key="1">
    <citation type="submission" date="2009-07" db="EMBL/GenBank/DDBJ databases">
        <authorList>
            <person name="Weinstock G."/>
            <person name="Sodergren E."/>
            <person name="Clifton S."/>
            <person name="Fulton L."/>
            <person name="Fulton B."/>
            <person name="Courtney L."/>
            <person name="Fronick C."/>
            <person name="Harrison M."/>
            <person name="Strong C."/>
            <person name="Farmer C."/>
            <person name="Delahaunty K."/>
            <person name="Markovic C."/>
            <person name="Hall O."/>
            <person name="Minx P."/>
            <person name="Tomlinson C."/>
            <person name="Mitreva M."/>
            <person name="Nelson J."/>
            <person name="Hou S."/>
            <person name="Wollam A."/>
            <person name="Pepin K.H."/>
            <person name="Johnson M."/>
            <person name="Bhonagiri V."/>
            <person name="Nash W.E."/>
            <person name="Warren W."/>
            <person name="Chinwalla A."/>
            <person name="Mardis E.R."/>
            <person name="Wilson R.K."/>
        </authorList>
    </citation>
    <scope>NUCLEOTIDE SEQUENCE [LARGE SCALE GENOMIC DNA]</scope>
    <source>
        <strain evidence="1">ATCC 29256</strain>
    </source>
</reference>
<proteinExistence type="predicted"/>
<comment type="caution">
    <text evidence="1">The sequence shown here is derived from an EMBL/GenBank/DDBJ whole genome shotgun (WGS) entry which is preliminary data.</text>
</comment>
<name>C6MA97_NEISI</name>
<dbReference type="EMBL" id="ACKO02000036">
    <property type="protein sequence ID" value="EET42786.1"/>
    <property type="molecule type" value="Genomic_DNA"/>
</dbReference>
<sequence>MKNRKIFYFLVQIVTVFHNNTPNIGIFFYKWHDKICLQNKKVV</sequence>
<gene>
    <name evidence="1" type="ORF">NEISICOT_03479</name>
</gene>